<sequence length="265" mass="28829">MKHANVSADQFNNLSIYVEHNDGTKELLKGTLVPYHTAGDLGLQFVVNQFSTFTMVQLPSAVQHHAYIQGYAEGLFKPENKITRAEMAAILARIVSKDENGAEVAYTDVKADYWASQAIARVSKLDLMKGYADGTFRSDQIITRAEMASIIARLLGPVTLKAAAYSDVAKSWAQADIDKASSAGIISGYTDGTFKPENGLTRAEAVTMINRYLGRGPLTGVPTPTWKDVPTSYWGYNDIEEASLEHAFTPKADGGEQYAPISVTP</sequence>
<feature type="domain" description="SLH" evidence="1">
    <location>
        <begin position="41"/>
        <end position="101"/>
    </location>
</feature>
<dbReference type="RefSeq" id="WP_262684404.1">
    <property type="nucleotide sequence ID" value="NZ_JAOQIO010000038.1"/>
</dbReference>
<name>A0ABT2UEQ7_9BACL</name>
<comment type="caution">
    <text evidence="2">The sequence shown here is derived from an EMBL/GenBank/DDBJ whole genome shotgun (WGS) entry which is preliminary data.</text>
</comment>
<dbReference type="PANTHER" id="PTHR43308">
    <property type="entry name" value="OUTER MEMBRANE PROTEIN ALPHA-RELATED"/>
    <property type="match status" value="1"/>
</dbReference>
<accession>A0ABT2UEQ7</accession>
<dbReference type="InterPro" id="IPR001119">
    <property type="entry name" value="SLH_dom"/>
</dbReference>
<dbReference type="EMBL" id="JAOQIO010000038">
    <property type="protein sequence ID" value="MCU6793090.1"/>
    <property type="molecule type" value="Genomic_DNA"/>
</dbReference>
<feature type="domain" description="SLH" evidence="1">
    <location>
        <begin position="102"/>
        <end position="159"/>
    </location>
</feature>
<dbReference type="Pfam" id="PF00395">
    <property type="entry name" value="SLH"/>
    <property type="match status" value="3"/>
</dbReference>
<proteinExistence type="predicted"/>
<evidence type="ECO:0000259" key="1">
    <source>
        <dbReference type="PROSITE" id="PS51272"/>
    </source>
</evidence>
<dbReference type="InterPro" id="IPR051465">
    <property type="entry name" value="Cell_Envelope_Struct_Comp"/>
</dbReference>
<protein>
    <submittedName>
        <fullName evidence="2">S-layer homology domain-containing protein</fullName>
    </submittedName>
</protein>
<dbReference type="PROSITE" id="PS51272">
    <property type="entry name" value="SLH"/>
    <property type="match status" value="3"/>
</dbReference>
<organism evidence="2 3">
    <name type="scientific">Paenibacillus baimaensis</name>
    <dbReference type="NCBI Taxonomy" id="2982185"/>
    <lineage>
        <taxon>Bacteria</taxon>
        <taxon>Bacillati</taxon>
        <taxon>Bacillota</taxon>
        <taxon>Bacilli</taxon>
        <taxon>Bacillales</taxon>
        <taxon>Paenibacillaceae</taxon>
        <taxon>Paenibacillus</taxon>
    </lineage>
</organism>
<feature type="domain" description="SLH" evidence="1">
    <location>
        <begin position="160"/>
        <end position="223"/>
    </location>
</feature>
<reference evidence="2 3" key="1">
    <citation type="submission" date="2022-09" db="EMBL/GenBank/DDBJ databases">
        <authorList>
            <person name="Han X.L."/>
            <person name="Wang Q."/>
            <person name="Lu T."/>
        </authorList>
    </citation>
    <scope>NUCLEOTIDE SEQUENCE [LARGE SCALE GENOMIC DNA]</scope>
    <source>
        <strain evidence="2 3">WQ 127069</strain>
    </source>
</reference>
<gene>
    <name evidence="2" type="ORF">OB236_13270</name>
</gene>
<evidence type="ECO:0000313" key="2">
    <source>
        <dbReference type="EMBL" id="MCU6793090.1"/>
    </source>
</evidence>
<keyword evidence="3" id="KW-1185">Reference proteome</keyword>
<evidence type="ECO:0000313" key="3">
    <source>
        <dbReference type="Proteomes" id="UP001652445"/>
    </source>
</evidence>
<dbReference type="Proteomes" id="UP001652445">
    <property type="component" value="Unassembled WGS sequence"/>
</dbReference>